<organism evidence="13 14">
    <name type="scientific">Triparma retinervis</name>
    <dbReference type="NCBI Taxonomy" id="2557542"/>
    <lineage>
        <taxon>Eukaryota</taxon>
        <taxon>Sar</taxon>
        <taxon>Stramenopiles</taxon>
        <taxon>Ochrophyta</taxon>
        <taxon>Bolidophyceae</taxon>
        <taxon>Parmales</taxon>
        <taxon>Triparmaceae</taxon>
        <taxon>Triparma</taxon>
    </lineage>
</organism>
<keyword evidence="11" id="KW-0732">Signal</keyword>
<dbReference type="Gene3D" id="3.20.20.80">
    <property type="entry name" value="Glycosidases"/>
    <property type="match status" value="1"/>
</dbReference>
<accession>A0A9W7F5B0</accession>
<comment type="cofactor">
    <cofactor evidence="2">
        <name>Ca(2+)</name>
        <dbReference type="ChEBI" id="CHEBI:29108"/>
    </cofactor>
</comment>
<evidence type="ECO:0000256" key="8">
    <source>
        <dbReference type="RuleBase" id="RU003615"/>
    </source>
</evidence>
<evidence type="ECO:0000256" key="2">
    <source>
        <dbReference type="ARBA" id="ARBA00001913"/>
    </source>
</evidence>
<keyword evidence="5 9" id="KW-0378">Hydrolase</keyword>
<evidence type="ECO:0000256" key="6">
    <source>
        <dbReference type="ARBA" id="ARBA00023277"/>
    </source>
</evidence>
<dbReference type="PRINTS" id="PR00110">
    <property type="entry name" value="ALPHAAMYLASE"/>
</dbReference>
<dbReference type="Pfam" id="PF00128">
    <property type="entry name" value="Alpha-amylase"/>
    <property type="match status" value="1"/>
</dbReference>
<feature type="signal peptide" evidence="11">
    <location>
        <begin position="1"/>
        <end position="18"/>
    </location>
</feature>
<dbReference type="SUPFAM" id="SSF51445">
    <property type="entry name" value="(Trans)glycosidases"/>
    <property type="match status" value="1"/>
</dbReference>
<comment type="similarity">
    <text evidence="3 8">Belongs to the glycosyl hydrolase 13 family.</text>
</comment>
<evidence type="ECO:0000256" key="11">
    <source>
        <dbReference type="SAM" id="SignalP"/>
    </source>
</evidence>
<comment type="catalytic activity">
    <reaction evidence="1 9">
        <text>Endohydrolysis of (1-&gt;4)-alpha-D-glucosidic linkages in polysaccharides containing three or more (1-&gt;4)-alpha-linked D-glucose units.</text>
        <dbReference type="EC" id="3.2.1.1"/>
    </reaction>
</comment>
<keyword evidence="14" id="KW-1185">Reference proteome</keyword>
<evidence type="ECO:0000256" key="1">
    <source>
        <dbReference type="ARBA" id="ARBA00000548"/>
    </source>
</evidence>
<feature type="region of interest" description="Disordered" evidence="10">
    <location>
        <begin position="472"/>
        <end position="491"/>
    </location>
</feature>
<evidence type="ECO:0000256" key="5">
    <source>
        <dbReference type="ARBA" id="ARBA00022801"/>
    </source>
</evidence>
<evidence type="ECO:0000256" key="7">
    <source>
        <dbReference type="ARBA" id="ARBA00023295"/>
    </source>
</evidence>
<proteinExistence type="inferred from homology"/>
<comment type="caution">
    <text evidence="13">The sequence shown here is derived from an EMBL/GenBank/DDBJ whole genome shotgun (WGS) entry which is preliminary data.</text>
</comment>
<evidence type="ECO:0000313" key="13">
    <source>
        <dbReference type="EMBL" id="GMI03819.1"/>
    </source>
</evidence>
<dbReference type="GO" id="GO:0005975">
    <property type="term" value="P:carbohydrate metabolic process"/>
    <property type="evidence" value="ECO:0007669"/>
    <property type="project" value="InterPro"/>
</dbReference>
<dbReference type="InterPro" id="IPR006047">
    <property type="entry name" value="GH13_cat_dom"/>
</dbReference>
<evidence type="ECO:0000256" key="3">
    <source>
        <dbReference type="ARBA" id="ARBA00008061"/>
    </source>
</evidence>
<dbReference type="GO" id="GO:0004556">
    <property type="term" value="F:alpha-amylase activity"/>
    <property type="evidence" value="ECO:0007669"/>
    <property type="project" value="UniProtKB-UniRule"/>
</dbReference>
<dbReference type="Proteomes" id="UP001165082">
    <property type="component" value="Unassembled WGS sequence"/>
</dbReference>
<protein>
    <recommendedName>
        <fullName evidence="4 9">Alpha-amylase</fullName>
        <ecNumber evidence="4 9">3.2.1.1</ecNumber>
    </recommendedName>
</protein>
<dbReference type="EC" id="3.2.1.1" evidence="4 9"/>
<gene>
    <name evidence="13" type="ORF">TrRE_jg7637</name>
</gene>
<evidence type="ECO:0000256" key="4">
    <source>
        <dbReference type="ARBA" id="ARBA00012595"/>
    </source>
</evidence>
<dbReference type="GO" id="GO:0043169">
    <property type="term" value="F:cation binding"/>
    <property type="evidence" value="ECO:0007669"/>
    <property type="project" value="InterPro"/>
</dbReference>
<reference evidence="13" key="1">
    <citation type="submission" date="2022-07" db="EMBL/GenBank/DDBJ databases">
        <title>Genome analysis of Parmales, a sister group of diatoms, reveals the evolutionary specialization of diatoms from phago-mixotrophs to photoautotrophs.</title>
        <authorList>
            <person name="Ban H."/>
            <person name="Sato S."/>
            <person name="Yoshikawa S."/>
            <person name="Kazumasa Y."/>
            <person name="Nakamura Y."/>
            <person name="Ichinomiya M."/>
            <person name="Saitoh K."/>
            <person name="Sato N."/>
            <person name="Blanc-Mathieu R."/>
            <person name="Endo H."/>
            <person name="Kuwata A."/>
            <person name="Ogata H."/>
        </authorList>
    </citation>
    <scope>NUCLEOTIDE SEQUENCE</scope>
</reference>
<evidence type="ECO:0000256" key="9">
    <source>
        <dbReference type="RuleBase" id="RU361134"/>
    </source>
</evidence>
<dbReference type="InterPro" id="IPR017853">
    <property type="entry name" value="GH"/>
</dbReference>
<evidence type="ECO:0000259" key="12">
    <source>
        <dbReference type="SMART" id="SM00642"/>
    </source>
</evidence>
<dbReference type="SMART" id="SM00642">
    <property type="entry name" value="Aamy"/>
    <property type="match status" value="1"/>
</dbReference>
<dbReference type="OrthoDB" id="550577at2759"/>
<feature type="chain" id="PRO_5040964170" description="Alpha-amylase" evidence="11">
    <location>
        <begin position="19"/>
        <end position="622"/>
    </location>
</feature>
<dbReference type="AlphaFoldDB" id="A0A9W7F5B0"/>
<dbReference type="PANTHER" id="PTHR43447">
    <property type="entry name" value="ALPHA-AMYLASE"/>
    <property type="match status" value="1"/>
</dbReference>
<feature type="domain" description="Glycosyl hydrolase family 13 catalytic" evidence="12">
    <location>
        <begin position="161"/>
        <end position="544"/>
    </location>
</feature>
<dbReference type="InterPro" id="IPR006046">
    <property type="entry name" value="Alpha_amylase"/>
</dbReference>
<name>A0A9W7F5B0_9STRA</name>
<sequence>MKLYAAAAALFVSSQVSADLPSCQIYSNNQCQGDAIETDASFEANRWFTPARGSKDWQEGFQDHSHLVGFATVTYDSDMTSATVSVTATHKSNATITYSFDGKEQVSNELKFTSSSAKGPVALSIQGDDDTLVDLEPLDFAWNAPKVSPQNDGDYREGQKGAIVEMFGWPHAAVEKECEFLAKAGYMGVKVFPPQEQIMSTEPFQNVMNPWYFMYQPVSYKLDGRMGTRDELRSMIQTCRSLGVRVYADAVVNHMTGGGNDANPKHRNPNANCQEFGAKQSTADSPMFTQNYVYSESDVTGLPPLQEFPAAAYGPQDFHCERVLNSWTDPLDLNAGWLTGLTDLNTERDYVQERIAAYMTDLIGIGFSGFRMDAAKHIQPDDLVKIFGKLKRNLGGALPADFITWLEVLLGGEKDLLMCDPDSGYNYGSYLEDALVASGFSQEDVDKVKIWNSGYPKEPDAGACTIKKKRNAIQNDDADQQNPGSTSRDMGDQGCVLIKDCGSSDEHREFEKKLFTSPNGIEDEDEDYPIRLVLSSFYFADEVQGIPDGKSDCSLCVTECDTCTGVGLTEAHDDASEGYDEVYTRAHRDAEGTSVESKETPHTVYDRLKNGLESESVFESVF</sequence>
<keyword evidence="7 9" id="KW-0326">Glycosidase</keyword>
<evidence type="ECO:0000256" key="10">
    <source>
        <dbReference type="SAM" id="MobiDB-lite"/>
    </source>
</evidence>
<keyword evidence="6 9" id="KW-0119">Carbohydrate metabolism</keyword>
<dbReference type="EMBL" id="BRXZ01000048">
    <property type="protein sequence ID" value="GMI03819.1"/>
    <property type="molecule type" value="Genomic_DNA"/>
</dbReference>
<evidence type="ECO:0000313" key="14">
    <source>
        <dbReference type="Proteomes" id="UP001165082"/>
    </source>
</evidence>